<dbReference type="AlphaFoldDB" id="A0A8H4F172"/>
<evidence type="ECO:0000313" key="2">
    <source>
        <dbReference type="EMBL" id="KAF1801065.1"/>
    </source>
</evidence>
<comment type="caution">
    <text evidence="2">The sequence shown here is derived from an EMBL/GenBank/DDBJ whole genome shotgun (WGS) entry which is preliminary data.</text>
</comment>
<reference evidence="2 3" key="1">
    <citation type="submission" date="2019-09" db="EMBL/GenBank/DDBJ databases">
        <authorList>
            <consortium name="DOE Joint Genome Institute"/>
            <person name="Mondo S.J."/>
            <person name="Navarro-Mendoza M.I."/>
            <person name="Perez-Arques C."/>
            <person name="Panchal S."/>
            <person name="Nicolas F.E."/>
            <person name="Ganguly P."/>
            <person name="Pangilinan J."/>
            <person name="Grigoriev I."/>
            <person name="Heitman J."/>
            <person name="Sanya K."/>
            <person name="Garre V."/>
        </authorList>
    </citation>
    <scope>NUCLEOTIDE SEQUENCE [LARGE SCALE GENOMIC DNA]</scope>
    <source>
        <strain evidence="2 3">MU402</strain>
    </source>
</reference>
<organism evidence="2 3">
    <name type="scientific">Mucor circinelloides f. lusitanicus</name>
    <name type="common">Mucor racemosus var. lusitanicus</name>
    <dbReference type="NCBI Taxonomy" id="29924"/>
    <lineage>
        <taxon>Eukaryota</taxon>
        <taxon>Fungi</taxon>
        <taxon>Fungi incertae sedis</taxon>
        <taxon>Mucoromycota</taxon>
        <taxon>Mucoromycotina</taxon>
        <taxon>Mucoromycetes</taxon>
        <taxon>Mucorales</taxon>
        <taxon>Mucorineae</taxon>
        <taxon>Mucoraceae</taxon>
        <taxon>Mucor</taxon>
    </lineage>
</organism>
<accession>A0A8H4F172</accession>
<dbReference type="Proteomes" id="UP000469890">
    <property type="component" value="Unassembled WGS sequence"/>
</dbReference>
<gene>
    <name evidence="2" type="ORF">FB192DRAFT_1383832</name>
</gene>
<evidence type="ECO:0000256" key="1">
    <source>
        <dbReference type="SAM" id="MobiDB-lite"/>
    </source>
</evidence>
<evidence type="ECO:0000313" key="3">
    <source>
        <dbReference type="Proteomes" id="UP000469890"/>
    </source>
</evidence>
<dbReference type="EMBL" id="JAAECE010000005">
    <property type="protein sequence ID" value="KAF1801065.1"/>
    <property type="molecule type" value="Genomic_DNA"/>
</dbReference>
<name>A0A8H4F172_MUCCL</name>
<proteinExistence type="predicted"/>
<feature type="region of interest" description="Disordered" evidence="1">
    <location>
        <begin position="44"/>
        <end position="79"/>
    </location>
</feature>
<protein>
    <submittedName>
        <fullName evidence="2">Uncharacterized protein</fullName>
    </submittedName>
</protein>
<feature type="region of interest" description="Disordered" evidence="1">
    <location>
        <begin position="1"/>
        <end position="20"/>
    </location>
</feature>
<sequence>MNSPEHPGQPKWQSFKEWDTMRQPSSFQVIRTAQESREELLAKFGLQDDNGGGWRDASDAQDAGWGSPDTTGGQGGGWN</sequence>